<dbReference type="SUPFAM" id="SSF110916">
    <property type="entry name" value="Peptidyl-tRNA hydrolase domain-like"/>
    <property type="match status" value="1"/>
</dbReference>
<organism evidence="3 4">
    <name type="scientific">Orbilia ellipsospora</name>
    <dbReference type="NCBI Taxonomy" id="2528407"/>
    <lineage>
        <taxon>Eukaryota</taxon>
        <taxon>Fungi</taxon>
        <taxon>Dikarya</taxon>
        <taxon>Ascomycota</taxon>
        <taxon>Pezizomycotina</taxon>
        <taxon>Orbiliomycetes</taxon>
        <taxon>Orbiliales</taxon>
        <taxon>Orbiliaceae</taxon>
        <taxon>Orbilia</taxon>
    </lineage>
</organism>
<feature type="domain" description="Prokaryotic-type class I peptide chain release factors" evidence="2">
    <location>
        <begin position="94"/>
        <end position="222"/>
    </location>
</feature>
<dbReference type="InterPro" id="IPR000352">
    <property type="entry name" value="Pep_chain_release_fac_I"/>
</dbReference>
<dbReference type="GO" id="GO:0070126">
    <property type="term" value="P:mitochondrial translational termination"/>
    <property type="evidence" value="ECO:0007669"/>
    <property type="project" value="TreeGrafter"/>
</dbReference>
<gene>
    <name evidence="3" type="ORF">TWF694_007064</name>
</gene>
<dbReference type="Pfam" id="PF00472">
    <property type="entry name" value="RF-1"/>
    <property type="match status" value="1"/>
</dbReference>
<dbReference type="AlphaFoldDB" id="A0AAV9XLZ9"/>
<dbReference type="GO" id="GO:0016150">
    <property type="term" value="F:translation release factor activity, codon nonspecific"/>
    <property type="evidence" value="ECO:0007669"/>
    <property type="project" value="TreeGrafter"/>
</dbReference>
<protein>
    <recommendedName>
        <fullName evidence="2">Prokaryotic-type class I peptide chain release factors domain-containing protein</fullName>
    </recommendedName>
</protein>
<keyword evidence="4" id="KW-1185">Reference proteome</keyword>
<dbReference type="GO" id="GO:0004045">
    <property type="term" value="F:peptidyl-tRNA hydrolase activity"/>
    <property type="evidence" value="ECO:0007669"/>
    <property type="project" value="TreeGrafter"/>
</dbReference>
<dbReference type="PANTHER" id="PTHR11075:SF54">
    <property type="entry name" value="LARGE RIBOSOMAL SUBUNIT PROTEIN ML62"/>
    <property type="match status" value="1"/>
</dbReference>
<dbReference type="GO" id="GO:0005762">
    <property type="term" value="C:mitochondrial large ribosomal subunit"/>
    <property type="evidence" value="ECO:0007669"/>
    <property type="project" value="TreeGrafter"/>
</dbReference>
<dbReference type="PANTHER" id="PTHR11075">
    <property type="entry name" value="PEPTIDE CHAIN RELEASE FACTOR"/>
    <property type="match status" value="1"/>
</dbReference>
<dbReference type="InterPro" id="IPR052104">
    <property type="entry name" value="Mito_Release_Factor_mL62"/>
</dbReference>
<evidence type="ECO:0000313" key="4">
    <source>
        <dbReference type="Proteomes" id="UP001365542"/>
    </source>
</evidence>
<evidence type="ECO:0000259" key="2">
    <source>
        <dbReference type="Pfam" id="PF00472"/>
    </source>
</evidence>
<sequence length="225" mass="25635">MTCKLSFFHATKSPMLCRSLRSNSTSWQPVCRKPLISSPIFRQLHSPTGPQITRSFLSTPRPDVIPEKEIDEARTWLTDFKKHRASRLPRGIGEVTFSRSPGPGGQNVNKSNTKATLRVTFDKLKPYVHDIFIRGLKQNFPSLLADNGNEILITSTKTRSQRNNTDDCWDKLYTLILQAAKIPGETSWLQKNRVKRLEKASNESRLSEKHKLSSKKSSRRKDSGE</sequence>
<reference evidence="3 4" key="1">
    <citation type="submission" date="2019-10" db="EMBL/GenBank/DDBJ databases">
        <authorList>
            <person name="Palmer J.M."/>
        </authorList>
    </citation>
    <scope>NUCLEOTIDE SEQUENCE [LARGE SCALE GENOMIC DNA]</scope>
    <source>
        <strain evidence="3 4">TWF694</strain>
    </source>
</reference>
<comment type="caution">
    <text evidence="3">The sequence shown here is derived from an EMBL/GenBank/DDBJ whole genome shotgun (WGS) entry which is preliminary data.</text>
</comment>
<dbReference type="Gene3D" id="3.30.160.20">
    <property type="match status" value="1"/>
</dbReference>
<proteinExistence type="predicted"/>
<evidence type="ECO:0000256" key="1">
    <source>
        <dbReference type="SAM" id="MobiDB-lite"/>
    </source>
</evidence>
<name>A0AAV9XLZ9_9PEZI</name>
<dbReference type="Proteomes" id="UP001365542">
    <property type="component" value="Unassembled WGS sequence"/>
</dbReference>
<feature type="compositionally biased region" description="Basic and acidic residues" evidence="1">
    <location>
        <begin position="198"/>
        <end position="211"/>
    </location>
</feature>
<feature type="region of interest" description="Disordered" evidence="1">
    <location>
        <begin position="198"/>
        <end position="225"/>
    </location>
</feature>
<accession>A0AAV9XLZ9</accession>
<evidence type="ECO:0000313" key="3">
    <source>
        <dbReference type="EMBL" id="KAK6543144.1"/>
    </source>
</evidence>
<dbReference type="EMBL" id="JAVHJO010000002">
    <property type="protein sequence ID" value="KAK6543144.1"/>
    <property type="molecule type" value="Genomic_DNA"/>
</dbReference>